<dbReference type="InterPro" id="IPR043128">
    <property type="entry name" value="Rev_trsase/Diguanyl_cyclase"/>
</dbReference>
<dbReference type="HOGENOM" id="CLU_000445_105_4_6"/>
<keyword evidence="1" id="KW-0812">Transmembrane</keyword>
<proteinExistence type="predicted"/>
<dbReference type="CDD" id="cd01949">
    <property type="entry name" value="GGDEF"/>
    <property type="match status" value="1"/>
</dbReference>
<dbReference type="Proteomes" id="UP000002964">
    <property type="component" value="Unassembled WGS sequence"/>
</dbReference>
<dbReference type="SUPFAM" id="SSF55073">
    <property type="entry name" value="Nucleotide cyclase"/>
    <property type="match status" value="1"/>
</dbReference>
<keyword evidence="1" id="KW-1133">Transmembrane helix</keyword>
<dbReference type="Gene3D" id="2.60.40.2380">
    <property type="match status" value="1"/>
</dbReference>
<dbReference type="NCBIfam" id="TIGR00254">
    <property type="entry name" value="GGDEF"/>
    <property type="match status" value="1"/>
</dbReference>
<dbReference type="Gene3D" id="3.30.70.270">
    <property type="match status" value="1"/>
</dbReference>
<evidence type="ECO:0000259" key="2">
    <source>
        <dbReference type="PROSITE" id="PS50887"/>
    </source>
</evidence>
<dbReference type="EMBL" id="JH603168">
    <property type="protein sequence ID" value="EIC22942.1"/>
    <property type="molecule type" value="Genomic_DNA"/>
</dbReference>
<dbReference type="InterPro" id="IPR011622">
    <property type="entry name" value="7TMR_DISM_rcpt_extracell_dom2"/>
</dbReference>
<reference evidence="4" key="1">
    <citation type="submission" date="2011-06" db="EMBL/GenBank/DDBJ databases">
        <authorList>
            <consortium name="US DOE Joint Genome Institute (JGI-PGF)"/>
            <person name="Lucas S."/>
            <person name="Han J."/>
            <person name="Lapidus A."/>
            <person name="Cheng J.-F."/>
            <person name="Goodwin L."/>
            <person name="Pitluck S."/>
            <person name="Peters L."/>
            <person name="Land M.L."/>
            <person name="Hauser L."/>
            <person name="Vogl K."/>
            <person name="Liu Z."/>
            <person name="Overmann J."/>
            <person name="Frigaard N.-U."/>
            <person name="Bryant D.A."/>
            <person name="Woyke T.J."/>
        </authorList>
    </citation>
    <scope>NUCLEOTIDE SEQUENCE [LARGE SCALE GENOMIC DNA]</scope>
    <source>
        <strain evidence="4">970</strain>
    </source>
</reference>
<keyword evidence="1" id="KW-0472">Membrane</keyword>
<evidence type="ECO:0000313" key="3">
    <source>
        <dbReference type="EMBL" id="EIC22942.1"/>
    </source>
</evidence>
<dbReference type="PANTHER" id="PTHR46663">
    <property type="entry name" value="DIGUANYLATE CYCLASE DGCT-RELATED"/>
    <property type="match status" value="1"/>
</dbReference>
<gene>
    <name evidence="3" type="ORF">Thi970DRAFT_00582</name>
</gene>
<dbReference type="PANTHER" id="PTHR46663:SF2">
    <property type="entry name" value="GGDEF DOMAIN-CONTAINING PROTEIN"/>
    <property type="match status" value="1"/>
</dbReference>
<dbReference type="AlphaFoldDB" id="H8YWW6"/>
<dbReference type="InterPro" id="IPR011623">
    <property type="entry name" value="7TMR_DISM_rcpt_extracell_dom1"/>
</dbReference>
<feature type="transmembrane region" description="Helical" evidence="1">
    <location>
        <begin position="348"/>
        <end position="368"/>
    </location>
</feature>
<dbReference type="InterPro" id="IPR052163">
    <property type="entry name" value="DGC-Regulatory_Protein"/>
</dbReference>
<feature type="transmembrane region" description="Helical" evidence="1">
    <location>
        <begin position="403"/>
        <end position="423"/>
    </location>
</feature>
<feature type="transmembrane region" description="Helical" evidence="1">
    <location>
        <begin position="38"/>
        <end position="56"/>
    </location>
</feature>
<feature type="domain" description="GGDEF" evidence="2">
    <location>
        <begin position="495"/>
        <end position="631"/>
    </location>
</feature>
<dbReference type="InterPro" id="IPR000160">
    <property type="entry name" value="GGDEF_dom"/>
</dbReference>
<accession>H8YWW6</accession>
<protein>
    <submittedName>
        <fullName evidence="3">Diguanylate cyclase (GGDEF) domain-containing protein</fullName>
    </submittedName>
</protein>
<feature type="transmembrane region" description="Helical" evidence="1">
    <location>
        <begin position="252"/>
        <end position="272"/>
    </location>
</feature>
<evidence type="ECO:0000313" key="4">
    <source>
        <dbReference type="Proteomes" id="UP000002964"/>
    </source>
</evidence>
<feature type="transmembrane region" description="Helical" evidence="1">
    <location>
        <begin position="374"/>
        <end position="391"/>
    </location>
</feature>
<evidence type="ECO:0000256" key="1">
    <source>
        <dbReference type="SAM" id="Phobius"/>
    </source>
</evidence>
<dbReference type="Pfam" id="PF00990">
    <property type="entry name" value="GGDEF"/>
    <property type="match status" value="1"/>
</dbReference>
<dbReference type="Pfam" id="PF07695">
    <property type="entry name" value="7TMR-DISM_7TM"/>
    <property type="match status" value="1"/>
</dbReference>
<reference evidence="3 4" key="2">
    <citation type="submission" date="2011-11" db="EMBL/GenBank/DDBJ databases">
        <authorList>
            <consortium name="US DOE Joint Genome Institute"/>
            <person name="Lucas S."/>
            <person name="Han J."/>
            <person name="Lapidus A."/>
            <person name="Cheng J.-F."/>
            <person name="Goodwin L."/>
            <person name="Pitluck S."/>
            <person name="Peters L."/>
            <person name="Ovchinnikova G."/>
            <person name="Zhang X."/>
            <person name="Detter J.C."/>
            <person name="Han C."/>
            <person name="Tapia R."/>
            <person name="Land M."/>
            <person name="Hauser L."/>
            <person name="Kyrpides N."/>
            <person name="Ivanova N."/>
            <person name="Pagani I."/>
            <person name="Vogl K."/>
            <person name="Liu Z."/>
            <person name="Overmann J."/>
            <person name="Frigaard N.-U."/>
            <person name="Bryant D."/>
            <person name="Woyke T."/>
        </authorList>
    </citation>
    <scope>NUCLEOTIDE SEQUENCE [LARGE SCALE GENOMIC DNA]</scope>
    <source>
        <strain evidence="3 4">970</strain>
    </source>
</reference>
<feature type="transmembrane region" description="Helical" evidence="1">
    <location>
        <begin position="435"/>
        <end position="452"/>
    </location>
</feature>
<organism evidence="3 4">
    <name type="scientific">Thiorhodovibrio frisius</name>
    <dbReference type="NCBI Taxonomy" id="631362"/>
    <lineage>
        <taxon>Bacteria</taxon>
        <taxon>Pseudomonadati</taxon>
        <taxon>Pseudomonadota</taxon>
        <taxon>Gammaproteobacteria</taxon>
        <taxon>Chromatiales</taxon>
        <taxon>Chromatiaceae</taxon>
        <taxon>Thiorhodovibrio</taxon>
    </lineage>
</organism>
<dbReference type="eggNOG" id="COG2199">
    <property type="taxonomic scope" value="Bacteria"/>
</dbReference>
<sequence length="647" mass="71676">MMDFFSRPGVWLLVPVAPRIQAPEVTCGVLQSLLPVRVLLIAIMVGTMMTLVLIWPQQAVANALLLEDRPNGQYADGYLSVLRDPTGQLSFAEVRERAFNPLPQQASFGFTDDAIWLRLEVRVAQPPSDSAVSHWWLEVALPSLDDVRFFAPTAAGDYSEIRTGEHRLFAERPLAHRLFLFPFQIAGQITDSLTDQIPGHIPGQLTDQLTDQPIGAETQTLYLRVQTLDSLAVPIRLWSTDALKVRLANEQLWLGISYGLILGMLIYNAFLWGALRDALYGYYLAASVTALLVILELNGHAYQYLWPENLWLANNQHALVPAVHFIALTLWTRRFLDTPRHAPRFDLALRAILVGALVMLALVALDAYQLANQLAFWLGISMTLLILLVSIRILWRGYRPARLFLLAQSIPLLGALVTLARALGLVPDSLWAEHAFQMGISAEFMLFSLALAQRIDLLRREKQEAQQRSETDLLTGLLNRAGLFQGVNRLLDRGTPSALLLVDLDHFKPVNDQLGHEAGDLVLKKVAERLRTLVRAEGDLVARIGGDEFVLVLRGLHECQDAGVVASKLLASLIEPIATPWGDARIGASIGITLAAESDPDLTLDRLLRQADHAMYQAKRAGRNCWYCGQASATTAESLITNNVTTG</sequence>
<feature type="transmembrane region" description="Helical" evidence="1">
    <location>
        <begin position="279"/>
        <end position="298"/>
    </location>
</feature>
<dbReference type="SMART" id="SM00267">
    <property type="entry name" value="GGDEF"/>
    <property type="match status" value="1"/>
</dbReference>
<dbReference type="RefSeq" id="WP_009147027.1">
    <property type="nucleotide sequence ID" value="NZ_CP121471.1"/>
</dbReference>
<dbReference type="STRING" id="631362.Thi970DRAFT_00582"/>
<dbReference type="Pfam" id="PF07696">
    <property type="entry name" value="7TMR-DISMED2"/>
    <property type="match status" value="1"/>
</dbReference>
<keyword evidence="4" id="KW-1185">Reference proteome</keyword>
<dbReference type="PROSITE" id="PS50887">
    <property type="entry name" value="GGDEF"/>
    <property type="match status" value="1"/>
</dbReference>
<dbReference type="InterPro" id="IPR029787">
    <property type="entry name" value="Nucleotide_cyclase"/>
</dbReference>
<name>H8YWW6_9GAMM</name>